<gene>
    <name evidence="2" type="ORF">SAMN05216574_106148</name>
</gene>
<dbReference type="Proteomes" id="UP000198589">
    <property type="component" value="Unassembled WGS sequence"/>
</dbReference>
<dbReference type="RefSeq" id="WP_092196829.1">
    <property type="nucleotide sequence ID" value="NZ_FOND01000006.1"/>
</dbReference>
<protein>
    <submittedName>
        <fullName evidence="2">OsmC-like protein</fullName>
    </submittedName>
</protein>
<name>A0A1I2DW60_9ACTN</name>
<keyword evidence="1" id="KW-0812">Transmembrane</keyword>
<proteinExistence type="predicted"/>
<evidence type="ECO:0000256" key="1">
    <source>
        <dbReference type="SAM" id="Phobius"/>
    </source>
</evidence>
<keyword evidence="1" id="KW-0472">Membrane</keyword>
<keyword evidence="3" id="KW-1185">Reference proteome</keyword>
<dbReference type="AlphaFoldDB" id="A0A1I2DW60"/>
<dbReference type="InterPro" id="IPR015946">
    <property type="entry name" value="KH_dom-like_a/b"/>
</dbReference>
<dbReference type="OrthoDB" id="5540854at2"/>
<sequence>MTAPNALGDDQRPRFFAFDGPARHGLVPPPPRRDVAVRTFVRSLAGMQKEALVVSSADGRGWRLTSDEGPYLAGHDEAPFPLAFLTAGMVASYANEVVALAAQRDLPLDGLRLTLENFYTMEGSALRGSMIGGALPPELTIEADADPAALRSLGADATDASPLNGLLRGRSTSLFTLTHNGQPREPARVAALGTPALEDVADRYGDITVDGPADAADLMQRVASAQRHEGEGGAGSSLRAEQKRTLHVRGVCTLRADGVKVIDVQLLTPSGSSFRLLSDEPEGSGGRGRAPDAATLVSAGIAFCFMTQFGRYAAITRKRLDRYRIIQDTHFSAGGASGGTGRAGAADPVETHVFLDTDEDADFARTLVDMGEQTCFLHALCRTDLKTRLRLPPVVRA</sequence>
<dbReference type="Gene3D" id="3.30.300.20">
    <property type="match status" value="2"/>
</dbReference>
<dbReference type="EMBL" id="FOND01000006">
    <property type="protein sequence ID" value="SFE84678.1"/>
    <property type="molecule type" value="Genomic_DNA"/>
</dbReference>
<evidence type="ECO:0000313" key="3">
    <source>
        <dbReference type="Proteomes" id="UP000198589"/>
    </source>
</evidence>
<dbReference type="InterPro" id="IPR036102">
    <property type="entry name" value="OsmC/Ohrsf"/>
</dbReference>
<dbReference type="SUPFAM" id="SSF82784">
    <property type="entry name" value="OsmC-like"/>
    <property type="match status" value="2"/>
</dbReference>
<keyword evidence="1" id="KW-1133">Transmembrane helix</keyword>
<evidence type="ECO:0000313" key="2">
    <source>
        <dbReference type="EMBL" id="SFE84678.1"/>
    </source>
</evidence>
<feature type="transmembrane region" description="Helical" evidence="1">
    <location>
        <begin position="293"/>
        <end position="314"/>
    </location>
</feature>
<accession>A0A1I2DW60</accession>
<reference evidence="3" key="1">
    <citation type="submission" date="2016-10" db="EMBL/GenBank/DDBJ databases">
        <authorList>
            <person name="Varghese N."/>
            <person name="Submissions S."/>
        </authorList>
    </citation>
    <scope>NUCLEOTIDE SEQUENCE [LARGE SCALE GENOMIC DNA]</scope>
    <source>
        <strain evidence="3">DSM 46838</strain>
    </source>
</reference>
<organism evidence="2 3">
    <name type="scientific">Blastococcus tunisiensis</name>
    <dbReference type="NCBI Taxonomy" id="1798228"/>
    <lineage>
        <taxon>Bacteria</taxon>
        <taxon>Bacillati</taxon>
        <taxon>Actinomycetota</taxon>
        <taxon>Actinomycetes</taxon>
        <taxon>Geodermatophilales</taxon>
        <taxon>Geodermatophilaceae</taxon>
        <taxon>Blastococcus</taxon>
    </lineage>
</organism>